<evidence type="ECO:0000313" key="6">
    <source>
        <dbReference type="Proteomes" id="UP000637578"/>
    </source>
</evidence>
<dbReference type="Proteomes" id="UP000637578">
    <property type="component" value="Unassembled WGS sequence"/>
</dbReference>
<keyword evidence="3" id="KW-0378">Hydrolase</keyword>
<keyword evidence="1" id="KW-0645">Protease</keyword>
<dbReference type="Gene3D" id="3.30.70.360">
    <property type="match status" value="1"/>
</dbReference>
<dbReference type="InterPro" id="IPR051458">
    <property type="entry name" value="Cyt/Met_Dipeptidase"/>
</dbReference>
<reference evidence="5" key="2">
    <citation type="submission" date="2020-09" db="EMBL/GenBank/DDBJ databases">
        <authorList>
            <person name="Sun Q."/>
            <person name="Zhou Y."/>
        </authorList>
    </citation>
    <scope>NUCLEOTIDE SEQUENCE</scope>
    <source>
        <strain evidence="5">CGMCC 4.5737</strain>
    </source>
</reference>
<organism evidence="5 6">
    <name type="scientific">Longimycelium tulufanense</name>
    <dbReference type="NCBI Taxonomy" id="907463"/>
    <lineage>
        <taxon>Bacteria</taxon>
        <taxon>Bacillati</taxon>
        <taxon>Actinomycetota</taxon>
        <taxon>Actinomycetes</taxon>
        <taxon>Pseudonocardiales</taxon>
        <taxon>Pseudonocardiaceae</taxon>
        <taxon>Longimycelium</taxon>
    </lineage>
</organism>
<dbReference type="AlphaFoldDB" id="A0A8J3FUB4"/>
<dbReference type="InterPro" id="IPR011650">
    <property type="entry name" value="Peptidase_M20_dimer"/>
</dbReference>
<dbReference type="Gene3D" id="3.40.630.10">
    <property type="entry name" value="Zn peptidases"/>
    <property type="match status" value="1"/>
</dbReference>
<evidence type="ECO:0000256" key="1">
    <source>
        <dbReference type="ARBA" id="ARBA00022670"/>
    </source>
</evidence>
<comment type="caution">
    <text evidence="5">The sequence shown here is derived from an EMBL/GenBank/DDBJ whole genome shotgun (WGS) entry which is preliminary data.</text>
</comment>
<dbReference type="GO" id="GO:0008233">
    <property type="term" value="F:peptidase activity"/>
    <property type="evidence" value="ECO:0007669"/>
    <property type="project" value="UniProtKB-KW"/>
</dbReference>
<name>A0A8J3FUB4_9PSEU</name>
<dbReference type="GO" id="GO:0046872">
    <property type="term" value="F:metal ion binding"/>
    <property type="evidence" value="ECO:0007669"/>
    <property type="project" value="UniProtKB-KW"/>
</dbReference>
<dbReference type="EMBL" id="BMMK01000001">
    <property type="protein sequence ID" value="GGM33531.1"/>
    <property type="molecule type" value="Genomic_DNA"/>
</dbReference>
<reference evidence="5" key="1">
    <citation type="journal article" date="2014" name="Int. J. Syst. Evol. Microbiol.">
        <title>Complete genome sequence of Corynebacterium casei LMG S-19264T (=DSM 44701T), isolated from a smear-ripened cheese.</title>
        <authorList>
            <consortium name="US DOE Joint Genome Institute (JGI-PGF)"/>
            <person name="Walter F."/>
            <person name="Albersmeier A."/>
            <person name="Kalinowski J."/>
            <person name="Ruckert C."/>
        </authorList>
    </citation>
    <scope>NUCLEOTIDE SEQUENCE</scope>
    <source>
        <strain evidence="5">CGMCC 4.5737</strain>
    </source>
</reference>
<protein>
    <recommendedName>
        <fullName evidence="4">Peptidase M20 dimerisation domain-containing protein</fullName>
    </recommendedName>
</protein>
<keyword evidence="2" id="KW-0479">Metal-binding</keyword>
<dbReference type="PANTHER" id="PTHR43270">
    <property type="entry name" value="BETA-ALA-HIS DIPEPTIDASE"/>
    <property type="match status" value="1"/>
</dbReference>
<dbReference type="PANTHER" id="PTHR43270:SF12">
    <property type="entry name" value="SUCCINYL-DIAMINOPIMELATE DESUCCINYLASE"/>
    <property type="match status" value="1"/>
</dbReference>
<dbReference type="RefSeq" id="WP_189052809.1">
    <property type="nucleotide sequence ID" value="NZ_BMMK01000001.1"/>
</dbReference>
<proteinExistence type="predicted"/>
<dbReference type="GO" id="GO:0006508">
    <property type="term" value="P:proteolysis"/>
    <property type="evidence" value="ECO:0007669"/>
    <property type="project" value="UniProtKB-KW"/>
</dbReference>
<evidence type="ECO:0000313" key="5">
    <source>
        <dbReference type="EMBL" id="GGM33531.1"/>
    </source>
</evidence>
<keyword evidence="6" id="KW-1185">Reference proteome</keyword>
<sequence>MVRAACRHSADCPGSHNVVSGLATLHDDEGHVIVPGLTHDDFPWAPVDTTQFAHDAGVRPGVPLAGTGPLAERRYGRPALNVIGLDGVNTRSGASNVLPPKATARISVRLAPSQEPKQARAALQRHFDSVKPWGIEPRVTFLDGGAGLLATSTSAYHSLARAAMAEAYQANKVEQTGQGGSIPLVHAFHKVNPNADIVLWGCEQPPFSFTPRRWARSGPQLAPSGEVCRAHAP</sequence>
<evidence type="ECO:0000256" key="3">
    <source>
        <dbReference type="ARBA" id="ARBA00022801"/>
    </source>
</evidence>
<gene>
    <name evidence="5" type="ORF">GCM10012275_01180</name>
</gene>
<feature type="domain" description="Peptidase M20 dimerisation" evidence="4">
    <location>
        <begin position="45"/>
        <end position="133"/>
    </location>
</feature>
<evidence type="ECO:0000259" key="4">
    <source>
        <dbReference type="Pfam" id="PF07687"/>
    </source>
</evidence>
<evidence type="ECO:0000256" key="2">
    <source>
        <dbReference type="ARBA" id="ARBA00022723"/>
    </source>
</evidence>
<dbReference type="Pfam" id="PF07687">
    <property type="entry name" value="M20_dimer"/>
    <property type="match status" value="1"/>
</dbReference>
<accession>A0A8J3FUB4</accession>